<protein>
    <submittedName>
        <fullName evidence="2">Uncharacterized protein</fullName>
    </submittedName>
</protein>
<feature type="signal peptide" evidence="1">
    <location>
        <begin position="1"/>
        <end position="20"/>
    </location>
</feature>
<gene>
    <name evidence="2" type="ORF">TR158596</name>
</gene>
<dbReference type="EMBL" id="GEEE01024389">
    <property type="protein sequence ID" value="JAP38836.1"/>
    <property type="molecule type" value="Transcribed_RNA"/>
</dbReference>
<feature type="chain" id="PRO_5007440457" evidence="1">
    <location>
        <begin position="21"/>
        <end position="156"/>
    </location>
</feature>
<organism evidence="2">
    <name type="scientific">Schistocephalus solidus</name>
    <name type="common">Tapeworm</name>
    <dbReference type="NCBI Taxonomy" id="70667"/>
    <lineage>
        <taxon>Eukaryota</taxon>
        <taxon>Metazoa</taxon>
        <taxon>Spiralia</taxon>
        <taxon>Lophotrochozoa</taxon>
        <taxon>Platyhelminthes</taxon>
        <taxon>Cestoda</taxon>
        <taxon>Eucestoda</taxon>
        <taxon>Diphyllobothriidea</taxon>
        <taxon>Diphyllobothriidae</taxon>
        <taxon>Schistocephalus</taxon>
    </lineage>
</organism>
<proteinExistence type="predicted"/>
<name>A0A0X3Q434_SCHSO</name>
<keyword evidence="1" id="KW-0732">Signal</keyword>
<evidence type="ECO:0000313" key="2">
    <source>
        <dbReference type="EMBL" id="JAP58993.1"/>
    </source>
</evidence>
<evidence type="ECO:0000256" key="1">
    <source>
        <dbReference type="SAM" id="SignalP"/>
    </source>
</evidence>
<reference evidence="2" key="1">
    <citation type="submission" date="2016-01" db="EMBL/GenBank/DDBJ databases">
        <title>Reference transcriptome for the parasite Schistocephalus solidus: insights into the molecular evolution of parasitism.</title>
        <authorList>
            <person name="Hebert F.O."/>
            <person name="Grambauer S."/>
            <person name="Barber I."/>
            <person name="Landry C.R."/>
            <person name="Aubin-Horth N."/>
        </authorList>
    </citation>
    <scope>NUCLEOTIDE SEQUENCE</scope>
</reference>
<accession>A0A0X3Q434</accession>
<sequence length="156" mass="18521">MKSLLVNLFLLPMLAVFVVTTNHRYKVTRYYFEDYPNKLILNRTVFTSYLVQDKMPNCRPQSRICYIAQCVPPNTDAFNKGYRFEVDFYGMLKLKNQSFFFDNKSADGYYVQFYQRQLPEPDYEDYETDEEGEACRAGKLLVGFLWLSSLLYCILH</sequence>
<dbReference type="AlphaFoldDB" id="A0A0X3Q434"/>
<dbReference type="EMBL" id="GEEE01004232">
    <property type="protein sequence ID" value="JAP58993.1"/>
    <property type="molecule type" value="Transcribed_RNA"/>
</dbReference>